<feature type="signal peptide" evidence="6">
    <location>
        <begin position="1"/>
        <end position="24"/>
    </location>
</feature>
<dbReference type="PANTHER" id="PTHR12953">
    <property type="entry name" value="MEMBRANE PROTEIN CH1 RELATED"/>
    <property type="match status" value="1"/>
</dbReference>
<feature type="chain" id="PRO_5043020027" description="SUN domain-containing protein" evidence="6">
    <location>
        <begin position="25"/>
        <end position="920"/>
    </location>
</feature>
<keyword evidence="4" id="KW-0472">Membrane</keyword>
<feature type="compositionally biased region" description="Polar residues" evidence="5">
    <location>
        <begin position="549"/>
        <end position="576"/>
    </location>
</feature>
<dbReference type="Gene3D" id="2.60.120.260">
    <property type="entry name" value="Galactose-binding domain-like"/>
    <property type="match status" value="1"/>
</dbReference>
<feature type="compositionally biased region" description="Basic residues" evidence="5">
    <location>
        <begin position="755"/>
        <end position="769"/>
    </location>
</feature>
<dbReference type="Proteomes" id="UP001307849">
    <property type="component" value="Unassembled WGS sequence"/>
</dbReference>
<evidence type="ECO:0000256" key="4">
    <source>
        <dbReference type="ARBA" id="ARBA00023136"/>
    </source>
</evidence>
<keyword evidence="3" id="KW-1133">Transmembrane helix</keyword>
<evidence type="ECO:0000259" key="7">
    <source>
        <dbReference type="PROSITE" id="PS51469"/>
    </source>
</evidence>
<feature type="region of interest" description="Disordered" evidence="5">
    <location>
        <begin position="419"/>
        <end position="590"/>
    </location>
</feature>
<gene>
    <name evidence="8" type="ORF">TWF506_001865</name>
</gene>
<feature type="region of interest" description="Disordered" evidence="5">
    <location>
        <begin position="825"/>
        <end position="920"/>
    </location>
</feature>
<evidence type="ECO:0000256" key="3">
    <source>
        <dbReference type="ARBA" id="ARBA00022989"/>
    </source>
</evidence>
<name>A0AAN8RYZ6_9PEZI</name>
<keyword evidence="6" id="KW-0732">Signal</keyword>
<feature type="compositionally biased region" description="Low complexity" evidence="5">
    <location>
        <begin position="494"/>
        <end position="505"/>
    </location>
</feature>
<evidence type="ECO:0000256" key="5">
    <source>
        <dbReference type="SAM" id="MobiDB-lite"/>
    </source>
</evidence>
<dbReference type="InterPro" id="IPR008979">
    <property type="entry name" value="Galactose-bd-like_sf"/>
</dbReference>
<dbReference type="GO" id="GO:0034975">
    <property type="term" value="P:protein folding in endoplasmic reticulum"/>
    <property type="evidence" value="ECO:0007669"/>
    <property type="project" value="TreeGrafter"/>
</dbReference>
<dbReference type="FunFam" id="2.60.120.260:FF:000082">
    <property type="entry name" value="Sad1/UNC domain protein"/>
    <property type="match status" value="1"/>
</dbReference>
<organism evidence="8 9">
    <name type="scientific">Arthrobotrys conoides</name>
    <dbReference type="NCBI Taxonomy" id="74498"/>
    <lineage>
        <taxon>Eukaryota</taxon>
        <taxon>Fungi</taxon>
        <taxon>Dikarya</taxon>
        <taxon>Ascomycota</taxon>
        <taxon>Pezizomycotina</taxon>
        <taxon>Orbiliomycetes</taxon>
        <taxon>Orbiliales</taxon>
        <taxon>Orbiliaceae</taxon>
        <taxon>Arthrobotrys</taxon>
    </lineage>
</organism>
<feature type="compositionally biased region" description="Polar residues" evidence="5">
    <location>
        <begin position="900"/>
        <end position="911"/>
    </location>
</feature>
<dbReference type="GO" id="GO:0005737">
    <property type="term" value="C:cytoplasm"/>
    <property type="evidence" value="ECO:0007669"/>
    <property type="project" value="TreeGrafter"/>
</dbReference>
<feature type="region of interest" description="Disordered" evidence="5">
    <location>
        <begin position="739"/>
        <end position="803"/>
    </location>
</feature>
<evidence type="ECO:0000313" key="9">
    <source>
        <dbReference type="Proteomes" id="UP001307849"/>
    </source>
</evidence>
<feature type="compositionally biased region" description="Low complexity" evidence="5">
    <location>
        <begin position="537"/>
        <end position="548"/>
    </location>
</feature>
<feature type="compositionally biased region" description="Polar residues" evidence="5">
    <location>
        <begin position="521"/>
        <end position="530"/>
    </location>
</feature>
<dbReference type="EMBL" id="JAVHJM010000001">
    <property type="protein sequence ID" value="KAK6521656.1"/>
    <property type="molecule type" value="Genomic_DNA"/>
</dbReference>
<evidence type="ECO:0000256" key="2">
    <source>
        <dbReference type="ARBA" id="ARBA00022692"/>
    </source>
</evidence>
<reference evidence="8 9" key="1">
    <citation type="submission" date="2019-10" db="EMBL/GenBank/DDBJ databases">
        <authorList>
            <person name="Palmer J.M."/>
        </authorList>
    </citation>
    <scope>NUCLEOTIDE SEQUENCE [LARGE SCALE GENOMIC DNA]</scope>
    <source>
        <strain evidence="8 9">TWF506</strain>
    </source>
</reference>
<feature type="region of interest" description="Disordered" evidence="5">
    <location>
        <begin position="89"/>
        <end position="141"/>
    </location>
</feature>
<keyword evidence="9" id="KW-1185">Reference proteome</keyword>
<evidence type="ECO:0000256" key="6">
    <source>
        <dbReference type="SAM" id="SignalP"/>
    </source>
</evidence>
<feature type="compositionally biased region" description="Low complexity" evidence="5">
    <location>
        <begin position="577"/>
        <end position="589"/>
    </location>
</feature>
<evidence type="ECO:0000256" key="1">
    <source>
        <dbReference type="ARBA" id="ARBA00004308"/>
    </source>
</evidence>
<accession>A0AAN8RYZ6</accession>
<dbReference type="GO" id="GO:0016020">
    <property type="term" value="C:membrane"/>
    <property type="evidence" value="ECO:0007669"/>
    <property type="project" value="InterPro"/>
</dbReference>
<dbReference type="InterPro" id="IPR045120">
    <property type="entry name" value="Suco/Slp1-like"/>
</dbReference>
<dbReference type="GO" id="GO:0012505">
    <property type="term" value="C:endomembrane system"/>
    <property type="evidence" value="ECO:0007669"/>
    <property type="project" value="UniProtKB-SubCell"/>
</dbReference>
<dbReference type="AlphaFoldDB" id="A0AAN8RYZ6"/>
<dbReference type="PROSITE" id="PS51469">
    <property type="entry name" value="SUN"/>
    <property type="match status" value="1"/>
</dbReference>
<keyword evidence="2" id="KW-0812">Transmembrane</keyword>
<sequence length="920" mass="101213">MKGKCFRAWLFQLHLLGLATTTAAALITGSSSEPKQPTVTVGSSLGVTTCPFRTANYINHGLPQQCLRTSRVVSAGGGAAYALNATGRLEVSDDSPRSASPSVEEVGLATTTSIDLGQKFERPVTSHSEDTPPPTEDAETPIDTANFLSFEEWKEQNLAKVGQSAENFGDRPPKEARRRPGSMSSALDALGVDDEIELNFEGETEEQGEVKVVDEAKPSETVEPTKHVKSKDAGKTCKERFNYASFDCAATVHKTNPESKGASSILVENKDSYMLNKCGAKNKFIIVELCDDILVDTVVLANYEFFSSMFRTFKVSVSDRYPVKSAGWKELGLFEAKNSREIQAFLVENPLIWARYIRIEFLTHFGKEFYCPISLLRVHGTTMMEEFRHQEEQARGYNDESEEMEPEAIAEPIEEAIKEEQAAQEAEASSQIVVEESSAPTREYAPPIQSTASVPPDSVGPALADPTEKRDHTILEASDTPAVGSENQEKDVKSSAPISQSSSSTPTPPAQKERRGHSSPETDPTITSVPVSEKAPPKAAARSSRPSSNDGYQAPNSKENHIPRNSSSTISDPSRQPSAVSSTAPTPTTQESFFKTIHKRLQLLEANATLSLQYIEEQSKLMRDTFSKMEKRQFNKSASYLEQLNMTVFKELREFRTQYDQLWQSTVIALDTQRELSEREILAISARLTMLADEVVFQKRMTIAQSFLMIVIVCLIVFSKTQHLETGIVRTVFSGRSQDHLGLESPPTSPSPPRNRPKSGRAASHKRRLREYAHQRRDSSDLDTPSVANLRRGPIPAQFYRGPRNVSVDSISDVIQLDDDGSLVSPPLLPQLTQSSPATPSGLRTVKQRGWGSSASDGEYRPTSPLSNVNGLEEGSIDGEAGERVPDTDRTTPVGDRDNSQPYLDSQNNDSDGAVESFFL</sequence>
<feature type="compositionally biased region" description="Basic and acidic residues" evidence="5">
    <location>
        <begin position="770"/>
        <end position="780"/>
    </location>
</feature>
<feature type="domain" description="SUN" evidence="7">
    <location>
        <begin position="213"/>
        <end position="383"/>
    </location>
</feature>
<feature type="compositionally biased region" description="Basic and acidic residues" evidence="5">
    <location>
        <begin position="881"/>
        <end position="899"/>
    </location>
</feature>
<proteinExistence type="predicted"/>
<dbReference type="Pfam" id="PF07738">
    <property type="entry name" value="Sad1_UNC"/>
    <property type="match status" value="1"/>
</dbReference>
<dbReference type="SUPFAM" id="SSF49785">
    <property type="entry name" value="Galactose-binding domain-like"/>
    <property type="match status" value="1"/>
</dbReference>
<comment type="caution">
    <text evidence="8">The sequence shown here is derived from an EMBL/GenBank/DDBJ whole genome shotgun (WGS) entry which is preliminary data.</text>
</comment>
<feature type="region of interest" description="Disordered" evidence="5">
    <location>
        <begin position="161"/>
        <end position="186"/>
    </location>
</feature>
<feature type="compositionally biased region" description="Basic and acidic residues" evidence="5">
    <location>
        <begin position="118"/>
        <end position="130"/>
    </location>
</feature>
<feature type="compositionally biased region" description="Basic and acidic residues" evidence="5">
    <location>
        <begin position="511"/>
        <end position="520"/>
    </location>
</feature>
<evidence type="ECO:0000313" key="8">
    <source>
        <dbReference type="EMBL" id="KAK6521656.1"/>
    </source>
</evidence>
<dbReference type="PANTHER" id="PTHR12953:SF0">
    <property type="entry name" value="SUN DOMAIN-CONTAINING OSSIFICATION FACTOR"/>
    <property type="match status" value="1"/>
</dbReference>
<protein>
    <recommendedName>
        <fullName evidence="7">SUN domain-containing protein</fullName>
    </recommendedName>
</protein>
<dbReference type="InterPro" id="IPR012919">
    <property type="entry name" value="SUN_dom"/>
</dbReference>
<comment type="subcellular location">
    <subcellularLocation>
        <location evidence="1">Endomembrane system</location>
    </subcellularLocation>
</comment>
<feature type="compositionally biased region" description="Low complexity" evidence="5">
    <location>
        <begin position="825"/>
        <end position="837"/>
    </location>
</feature>